<accession>A0A9P6T9L4</accession>
<comment type="caution">
    <text evidence="2">The sequence shown here is derived from an EMBL/GenBank/DDBJ whole genome shotgun (WGS) entry which is preliminary data.</text>
</comment>
<feature type="region of interest" description="Disordered" evidence="1">
    <location>
        <begin position="1"/>
        <end position="20"/>
    </location>
</feature>
<reference evidence="2" key="1">
    <citation type="submission" date="2013-11" db="EMBL/GenBank/DDBJ databases">
        <title>Genome sequence of the fusiform rust pathogen reveals effectors for host alternation and coevolution with pine.</title>
        <authorList>
            <consortium name="DOE Joint Genome Institute"/>
            <person name="Smith K."/>
            <person name="Pendleton A."/>
            <person name="Kubisiak T."/>
            <person name="Anderson C."/>
            <person name="Salamov A."/>
            <person name="Aerts A."/>
            <person name="Riley R."/>
            <person name="Clum A."/>
            <person name="Lindquist E."/>
            <person name="Ence D."/>
            <person name="Campbell M."/>
            <person name="Kronenberg Z."/>
            <person name="Feau N."/>
            <person name="Dhillon B."/>
            <person name="Hamelin R."/>
            <person name="Burleigh J."/>
            <person name="Smith J."/>
            <person name="Yandell M."/>
            <person name="Nelson C."/>
            <person name="Grigoriev I."/>
            <person name="Davis J."/>
        </authorList>
    </citation>
    <scope>NUCLEOTIDE SEQUENCE</scope>
    <source>
        <strain evidence="2">G11</strain>
    </source>
</reference>
<proteinExistence type="predicted"/>
<dbReference type="Proteomes" id="UP000886653">
    <property type="component" value="Unassembled WGS sequence"/>
</dbReference>
<keyword evidence="3" id="KW-1185">Reference proteome</keyword>
<evidence type="ECO:0000256" key="1">
    <source>
        <dbReference type="SAM" id="MobiDB-lite"/>
    </source>
</evidence>
<organism evidence="2 3">
    <name type="scientific">Cronartium quercuum f. sp. fusiforme G11</name>
    <dbReference type="NCBI Taxonomy" id="708437"/>
    <lineage>
        <taxon>Eukaryota</taxon>
        <taxon>Fungi</taxon>
        <taxon>Dikarya</taxon>
        <taxon>Basidiomycota</taxon>
        <taxon>Pucciniomycotina</taxon>
        <taxon>Pucciniomycetes</taxon>
        <taxon>Pucciniales</taxon>
        <taxon>Coleosporiaceae</taxon>
        <taxon>Cronartium</taxon>
    </lineage>
</organism>
<evidence type="ECO:0000313" key="2">
    <source>
        <dbReference type="EMBL" id="KAG0142658.1"/>
    </source>
</evidence>
<name>A0A9P6T9L4_9BASI</name>
<gene>
    <name evidence="2" type="ORF">CROQUDRAFT_97303</name>
</gene>
<dbReference type="OrthoDB" id="2499852at2759"/>
<sequence>MHPGQRSWADKVVEAETTPPPLVEDDLMDTWLEATKHTGADGNVVLPLMVIKLVMALLQKVTIALKESCQAHQCIDCLEARLVELVTKPHPLPAKPTTWANAMKQVTGDPMSRLQQGQLDTQIVQNINMALRTIDAKLGDQEVKAVGVVVLKPSGDIKIYTMTHAMAWWLLENKHWWTTIVDPRLVTQAS</sequence>
<dbReference type="EMBL" id="MU167342">
    <property type="protein sequence ID" value="KAG0142658.1"/>
    <property type="molecule type" value="Genomic_DNA"/>
</dbReference>
<evidence type="ECO:0000313" key="3">
    <source>
        <dbReference type="Proteomes" id="UP000886653"/>
    </source>
</evidence>
<dbReference type="AlphaFoldDB" id="A0A9P6T9L4"/>
<protein>
    <submittedName>
        <fullName evidence="2">Uncharacterized protein</fullName>
    </submittedName>
</protein>